<evidence type="ECO:0000313" key="3">
    <source>
        <dbReference type="Proteomes" id="UP000327030"/>
    </source>
</evidence>
<dbReference type="KEGG" id="pxv:FXF36_03210"/>
<organism evidence="2 3">
    <name type="scientific">Pseudobutyrivibrio xylanivorans</name>
    <dbReference type="NCBI Taxonomy" id="185007"/>
    <lineage>
        <taxon>Bacteria</taxon>
        <taxon>Bacillati</taxon>
        <taxon>Bacillota</taxon>
        <taxon>Clostridia</taxon>
        <taxon>Lachnospirales</taxon>
        <taxon>Lachnospiraceae</taxon>
        <taxon>Pseudobutyrivibrio</taxon>
    </lineage>
</organism>
<reference evidence="3" key="1">
    <citation type="submission" date="2019-08" db="EMBL/GenBank/DDBJ databases">
        <title>Complete Genome Sequence of the Polysaccharide-Degrading Rumen Bacterium Pseudobutyrivibrio xylanivorans MA3014.</title>
        <authorList>
            <person name="Palevich N."/>
            <person name="Maclean P.H."/>
            <person name="Kelly W.J."/>
            <person name="Leahy S.C."/>
            <person name="Rakonjac J."/>
            <person name="Attwood G.T."/>
        </authorList>
    </citation>
    <scope>NUCLEOTIDE SEQUENCE [LARGE SCALE GENOMIC DNA]</scope>
    <source>
        <strain evidence="3">MA3014</strain>
    </source>
</reference>
<dbReference type="EMBL" id="CP043028">
    <property type="protein sequence ID" value="QFJ53945.1"/>
    <property type="molecule type" value="Genomic_DNA"/>
</dbReference>
<proteinExistence type="predicted"/>
<dbReference type="AlphaFoldDB" id="A0A5P6VMR5"/>
<dbReference type="RefSeq" id="WP_151622442.1">
    <property type="nucleotide sequence ID" value="NZ_CP043028.1"/>
</dbReference>
<feature type="transmembrane region" description="Helical" evidence="1">
    <location>
        <begin position="121"/>
        <end position="140"/>
    </location>
</feature>
<evidence type="ECO:0000313" key="2">
    <source>
        <dbReference type="EMBL" id="QFJ53945.1"/>
    </source>
</evidence>
<feature type="transmembrane region" description="Helical" evidence="1">
    <location>
        <begin position="20"/>
        <end position="37"/>
    </location>
</feature>
<dbReference type="Proteomes" id="UP000327030">
    <property type="component" value="Chromosome 1"/>
</dbReference>
<evidence type="ECO:0008006" key="4">
    <source>
        <dbReference type="Google" id="ProtNLM"/>
    </source>
</evidence>
<evidence type="ECO:0000256" key="1">
    <source>
        <dbReference type="SAM" id="Phobius"/>
    </source>
</evidence>
<feature type="transmembrane region" description="Helical" evidence="1">
    <location>
        <begin position="345"/>
        <end position="369"/>
    </location>
</feature>
<keyword evidence="1" id="KW-1133">Transmembrane helix</keyword>
<dbReference type="OrthoDB" id="1967873at2"/>
<feature type="transmembrane region" description="Helical" evidence="1">
    <location>
        <begin position="471"/>
        <end position="491"/>
    </location>
</feature>
<feature type="transmembrane region" description="Helical" evidence="1">
    <location>
        <begin position="152"/>
        <end position="171"/>
    </location>
</feature>
<gene>
    <name evidence="2" type="ORF">FXF36_03210</name>
</gene>
<keyword evidence="1" id="KW-0812">Transmembrane</keyword>
<feature type="transmembrane region" description="Helical" evidence="1">
    <location>
        <begin position="52"/>
        <end position="71"/>
    </location>
</feature>
<feature type="transmembrane region" description="Helical" evidence="1">
    <location>
        <begin position="230"/>
        <end position="251"/>
    </location>
</feature>
<feature type="transmembrane region" description="Helical" evidence="1">
    <location>
        <begin position="413"/>
        <end position="436"/>
    </location>
</feature>
<feature type="transmembrane region" description="Helical" evidence="1">
    <location>
        <begin position="283"/>
        <end position="300"/>
    </location>
</feature>
<keyword evidence="1" id="KW-0472">Membrane</keyword>
<accession>A0A5P6VMR5</accession>
<protein>
    <recommendedName>
        <fullName evidence="4">Chlor_Arch_YYY domain-containing protein</fullName>
    </recommendedName>
</protein>
<sequence>MKDKIKNIANGIIDKNNVDLAGLLLLEILGALFLVAYKSKWNEAGEILGFNYNYFSYFFTLLISFIIYVLLSKCSFGKRLNGVIGIAAMFFSLLYIFIMYREEANIIAGGNDNLLRDLIDHKVYSLLLLGCAGLMIYLMKSINEKTISDRKNVFRAFVSLLVAFVTAWLSYSLNIFKDEAGGLWHIHAYVNSIINVAHGVPYSNNAQSIYGHYGILYLPLVKLFGDDLKAVMLTVSLIVFLTTLVAMLIINTVVKNDLLFFVAGVAVLANETVYRAGGNYFQVFPHRVLFPIVAIGWVILKNKKQLGVFKYPLEILLGALAIMWNIETGVFAIVSIIAIDLFEEWQWKILVIVKRLCLFLAEIAVCFALSYCFTNLYNIAVGGEWLDVGTYIFPLATTSYMDGFLRTPMQSPVYWYVLYVFVFTCTLFPIISRQFFDEKYSFSLEEKIVISVDISGLLVLLYFINRQAFNNVTISYVQLVIVLAVMANRYFTKEDNLISADTIALLLICAMSVECVVSIGRTIDNRIATVWEIESLERDASNFKEWREEGVVSMGVGVPELYYFDGGDSQSAMTDWSDMWDYTYVDKVLSESDIVYINANDGIDLADMLHSNHLTRTRKFEGENIDINEFRRYE</sequence>
<feature type="transmembrane region" description="Helical" evidence="1">
    <location>
        <begin position="503"/>
        <end position="520"/>
    </location>
</feature>
<feature type="transmembrane region" description="Helical" evidence="1">
    <location>
        <begin position="312"/>
        <end position="339"/>
    </location>
</feature>
<feature type="transmembrane region" description="Helical" evidence="1">
    <location>
        <begin position="83"/>
        <end position="101"/>
    </location>
</feature>
<name>A0A5P6VMR5_PSEXY</name>